<name>A0A2P2NTL3_RHIMU</name>
<evidence type="ECO:0000313" key="2">
    <source>
        <dbReference type="EMBL" id="MBX45774.1"/>
    </source>
</evidence>
<organism evidence="2">
    <name type="scientific">Rhizophora mucronata</name>
    <name type="common">Asiatic mangrove</name>
    <dbReference type="NCBI Taxonomy" id="61149"/>
    <lineage>
        <taxon>Eukaryota</taxon>
        <taxon>Viridiplantae</taxon>
        <taxon>Streptophyta</taxon>
        <taxon>Embryophyta</taxon>
        <taxon>Tracheophyta</taxon>
        <taxon>Spermatophyta</taxon>
        <taxon>Magnoliopsida</taxon>
        <taxon>eudicotyledons</taxon>
        <taxon>Gunneridae</taxon>
        <taxon>Pentapetalae</taxon>
        <taxon>rosids</taxon>
        <taxon>fabids</taxon>
        <taxon>Malpighiales</taxon>
        <taxon>Rhizophoraceae</taxon>
        <taxon>Rhizophora</taxon>
    </lineage>
</organism>
<accession>A0A2P2NTL3</accession>
<feature type="compositionally biased region" description="Basic and acidic residues" evidence="1">
    <location>
        <begin position="24"/>
        <end position="46"/>
    </location>
</feature>
<sequence length="46" mass="5623">MNKAKKTEQIPIAQNPHQHFNINRNERRNQTKKKEERKGLKEQRRA</sequence>
<protein>
    <submittedName>
        <fullName evidence="2">Uncharacterized protein</fullName>
    </submittedName>
</protein>
<dbReference type="EMBL" id="GGEC01065290">
    <property type="protein sequence ID" value="MBX45774.1"/>
    <property type="molecule type" value="Transcribed_RNA"/>
</dbReference>
<proteinExistence type="predicted"/>
<evidence type="ECO:0000256" key="1">
    <source>
        <dbReference type="SAM" id="MobiDB-lite"/>
    </source>
</evidence>
<reference evidence="2" key="1">
    <citation type="submission" date="2018-02" db="EMBL/GenBank/DDBJ databases">
        <title>Rhizophora mucronata_Transcriptome.</title>
        <authorList>
            <person name="Meera S.P."/>
            <person name="Sreeshan A."/>
            <person name="Augustine A."/>
        </authorList>
    </citation>
    <scope>NUCLEOTIDE SEQUENCE</scope>
    <source>
        <tissue evidence="2">Leaf</tissue>
    </source>
</reference>
<dbReference type="AlphaFoldDB" id="A0A2P2NTL3"/>
<feature type="region of interest" description="Disordered" evidence="1">
    <location>
        <begin position="1"/>
        <end position="46"/>
    </location>
</feature>